<dbReference type="RefSeq" id="WP_255228194.1">
    <property type="nucleotide sequence ID" value="NZ_JAJEKE010000014.1"/>
</dbReference>
<feature type="domain" description="HTH cro/C1-type" evidence="2">
    <location>
        <begin position="7"/>
        <end position="61"/>
    </location>
</feature>
<protein>
    <submittedName>
        <fullName evidence="3">Helix-turn-helix domain-containing protein</fullName>
    </submittedName>
</protein>
<name>A0ABT1NL88_9FIRM</name>
<dbReference type="CDD" id="cd00093">
    <property type="entry name" value="HTH_XRE"/>
    <property type="match status" value="1"/>
</dbReference>
<comment type="caution">
    <text evidence="3">The sequence shown here is derived from an EMBL/GenBank/DDBJ whole genome shotgun (WGS) entry which is preliminary data.</text>
</comment>
<evidence type="ECO:0000256" key="1">
    <source>
        <dbReference type="ARBA" id="ARBA00023125"/>
    </source>
</evidence>
<dbReference type="InterPro" id="IPR010982">
    <property type="entry name" value="Lambda_DNA-bd_dom_sf"/>
</dbReference>
<dbReference type="InterPro" id="IPR050807">
    <property type="entry name" value="TransReg_Diox_bact_type"/>
</dbReference>
<dbReference type="PANTHER" id="PTHR46797">
    <property type="entry name" value="HTH-TYPE TRANSCRIPTIONAL REGULATOR"/>
    <property type="match status" value="1"/>
</dbReference>
<proteinExistence type="predicted"/>
<evidence type="ECO:0000313" key="3">
    <source>
        <dbReference type="EMBL" id="MCQ1530671.1"/>
    </source>
</evidence>
<dbReference type="PANTHER" id="PTHR46797:SF1">
    <property type="entry name" value="METHYLPHOSPHONATE SYNTHASE"/>
    <property type="match status" value="1"/>
</dbReference>
<sequence>MDIGSKIKELRIKLKMTQKDFAKACNISTSYLSELERGLKRPTFDIIHKISIATNVKISDLAEESNGTPLTPELKEIVETLRGFNPEQIKLLKDFLASLRI</sequence>
<evidence type="ECO:0000259" key="2">
    <source>
        <dbReference type="PROSITE" id="PS50943"/>
    </source>
</evidence>
<reference evidence="3 4" key="1">
    <citation type="submission" date="2021-10" db="EMBL/GenBank/DDBJ databases">
        <title>Lutispora strain m25 sp. nov., a thermophilic, non-spore-forming bacterium isolated from a lab-scale methanogenic bioreactor digesting anaerobic sludge.</title>
        <authorList>
            <person name="El Houari A."/>
            <person name="Mcdonald J."/>
        </authorList>
    </citation>
    <scope>NUCLEOTIDE SEQUENCE [LARGE SCALE GENOMIC DNA]</scope>
    <source>
        <strain evidence="4">m25</strain>
    </source>
</reference>
<accession>A0ABT1NL88</accession>
<keyword evidence="1" id="KW-0238">DNA-binding</keyword>
<dbReference type="SUPFAM" id="SSF47413">
    <property type="entry name" value="lambda repressor-like DNA-binding domains"/>
    <property type="match status" value="1"/>
</dbReference>
<dbReference type="SMART" id="SM00530">
    <property type="entry name" value="HTH_XRE"/>
    <property type="match status" value="1"/>
</dbReference>
<dbReference type="PROSITE" id="PS50943">
    <property type="entry name" value="HTH_CROC1"/>
    <property type="match status" value="1"/>
</dbReference>
<dbReference type="Pfam" id="PF01381">
    <property type="entry name" value="HTH_3"/>
    <property type="match status" value="1"/>
</dbReference>
<evidence type="ECO:0000313" key="4">
    <source>
        <dbReference type="Proteomes" id="UP001651880"/>
    </source>
</evidence>
<gene>
    <name evidence="3" type="ORF">LJD61_14105</name>
</gene>
<keyword evidence="4" id="KW-1185">Reference proteome</keyword>
<dbReference type="Gene3D" id="1.10.260.40">
    <property type="entry name" value="lambda repressor-like DNA-binding domains"/>
    <property type="match status" value="1"/>
</dbReference>
<dbReference type="EMBL" id="JAJEKE010000014">
    <property type="protein sequence ID" value="MCQ1530671.1"/>
    <property type="molecule type" value="Genomic_DNA"/>
</dbReference>
<organism evidence="3 4">
    <name type="scientific">Lutispora saccharofermentans</name>
    <dbReference type="NCBI Taxonomy" id="3024236"/>
    <lineage>
        <taxon>Bacteria</taxon>
        <taxon>Bacillati</taxon>
        <taxon>Bacillota</taxon>
        <taxon>Clostridia</taxon>
        <taxon>Lutisporales</taxon>
        <taxon>Lutisporaceae</taxon>
        <taxon>Lutispora</taxon>
    </lineage>
</organism>
<dbReference type="Proteomes" id="UP001651880">
    <property type="component" value="Unassembled WGS sequence"/>
</dbReference>
<dbReference type="InterPro" id="IPR001387">
    <property type="entry name" value="Cro/C1-type_HTH"/>
</dbReference>